<proteinExistence type="predicted"/>
<evidence type="ECO:0000313" key="1">
    <source>
        <dbReference type="EMBL" id="KQH88178.1"/>
    </source>
</evidence>
<dbReference type="EMBL" id="LKHS01000001">
    <property type="protein sequence ID" value="KQH88178.1"/>
    <property type="molecule type" value="Genomic_DNA"/>
</dbReference>
<comment type="caution">
    <text evidence="1">The sequence shown here is derived from an EMBL/GenBank/DDBJ whole genome shotgun (WGS) entry which is preliminary data.</text>
</comment>
<accession>A0A0Q2MKR5</accession>
<gene>
    <name evidence="1" type="ORF">AMR76_02520</name>
</gene>
<reference evidence="1 2" key="1">
    <citation type="submission" date="2015-08" db="EMBL/GenBank/DDBJ databases">
        <title>Antibacterial properties of a collection of Vibrionaceae strains.</title>
        <authorList>
            <person name="Giubergia S."/>
        </authorList>
    </citation>
    <scope>NUCLEOTIDE SEQUENCE [LARGE SCALE GENOMIC DNA]</scope>
    <source>
        <strain evidence="1 2">S0821</strain>
    </source>
</reference>
<dbReference type="RefSeq" id="WP_055465176.1">
    <property type="nucleotide sequence ID" value="NZ_LKHS01000001.1"/>
</dbReference>
<dbReference type="InParanoid" id="A0A0Q2MKR5"/>
<name>A0A0Q2MKR5_VIBFU</name>
<evidence type="ECO:0000313" key="2">
    <source>
        <dbReference type="Proteomes" id="UP000051221"/>
    </source>
</evidence>
<sequence>MDPDKYKLYYDLVIKKWFYMSALISAVYPLVIVFILLEPKSLSWTLVEAYSLSAVLSVILWCLFWEWRYSGNISSFWGEKFEKIIHTSIKRSVYLSPTELNQRYKSIVKRVIIIGVLGVFSWVFPNSFIWYLVATLIGDSYCKLVVYQLDEEKHAPKQYRQPFTTVIGLLGNLVMLGAGYFVVVAGFSFYNDSFAVYWYYIAGACALGAFVAVVSELPSVTKFYRSQG</sequence>
<keyword evidence="2" id="KW-1185">Reference proteome</keyword>
<dbReference type="AlphaFoldDB" id="A0A0Q2MKR5"/>
<organism evidence="1 2">
    <name type="scientific">Vibrio furnissii</name>
    <dbReference type="NCBI Taxonomy" id="29494"/>
    <lineage>
        <taxon>Bacteria</taxon>
        <taxon>Pseudomonadati</taxon>
        <taxon>Pseudomonadota</taxon>
        <taxon>Gammaproteobacteria</taxon>
        <taxon>Vibrionales</taxon>
        <taxon>Vibrionaceae</taxon>
        <taxon>Vibrio</taxon>
    </lineage>
</organism>
<protein>
    <submittedName>
        <fullName evidence="1">Uncharacterized protein</fullName>
    </submittedName>
</protein>
<dbReference type="Proteomes" id="UP000051221">
    <property type="component" value="Unassembled WGS sequence"/>
</dbReference>